<evidence type="ECO:0000256" key="8">
    <source>
        <dbReference type="SAM" id="Phobius"/>
    </source>
</evidence>
<dbReference type="InterPro" id="IPR040423">
    <property type="entry name" value="PEA_transferase"/>
</dbReference>
<dbReference type="InterPro" id="IPR000917">
    <property type="entry name" value="Sulfatase_N"/>
</dbReference>
<keyword evidence="3" id="KW-0997">Cell inner membrane</keyword>
<evidence type="ECO:0000256" key="2">
    <source>
        <dbReference type="ARBA" id="ARBA00022475"/>
    </source>
</evidence>
<feature type="transmembrane region" description="Helical" evidence="8">
    <location>
        <begin position="85"/>
        <end position="106"/>
    </location>
</feature>
<evidence type="ECO:0000256" key="6">
    <source>
        <dbReference type="ARBA" id="ARBA00022989"/>
    </source>
</evidence>
<protein>
    <submittedName>
        <fullName evidence="11">Phosphoethanolamine transferase</fullName>
    </submittedName>
</protein>
<accession>A0A2S5SQY9</accession>
<keyword evidence="7 8" id="KW-0472">Membrane</keyword>
<dbReference type="InterPro" id="IPR012549">
    <property type="entry name" value="EptA-like_N"/>
</dbReference>
<evidence type="ECO:0000256" key="1">
    <source>
        <dbReference type="ARBA" id="ARBA00004429"/>
    </source>
</evidence>
<evidence type="ECO:0000259" key="9">
    <source>
        <dbReference type="Pfam" id="PF00884"/>
    </source>
</evidence>
<dbReference type="NCBIfam" id="NF028537">
    <property type="entry name" value="P_eth_NH2_trans"/>
    <property type="match status" value="1"/>
</dbReference>
<evidence type="ECO:0000256" key="5">
    <source>
        <dbReference type="ARBA" id="ARBA00022692"/>
    </source>
</evidence>
<evidence type="ECO:0000256" key="7">
    <source>
        <dbReference type="ARBA" id="ARBA00023136"/>
    </source>
</evidence>
<sequence length="560" mass="60294">MRLQTRPLLRPGKTSSPRWSLPPELLILGLSLWWLVMEHGRFFALVAEHAAPVPTTLQLALGVGVLGLNMLLLAVLAPGRALRPVAALLTVVAALSSYYADRYGVYLDPSMLRNVLHTQPAEARELLGWALAGHLLVHAGPPLLVLALCPVRARPWRRALAWRAGLVAGSAGVLVLAVLMSFQPLASLMRNHKELRYLLVPAAAVWSSARVLVFDAQEAAGPRQAIGLDAASIRPAAARPQLLVLVVGETARAANWGLNGYPRQTTPGLAARGVINFTNVTSCGTNTEVSVPCMFAPVGRRDYDEARIRRSESLLHVLARAGVDVQWIDNQTGCKGVCEGLPTTTVAELNPPGMCEGGRCLDEGLLAGLDERLTSLHGRQVLVLHMLGNHGPSYFRRYPEAFAQFQPECREDELQRCSREAIVNAYDNALLYTDHVLSRLIDTLAAHAGRVDSAMLYVSDHGESLGESGLYLHGLPYAIAPAEQTRVPMVMWFSQGFAQVSGLDTACLAGQAGQPVQHDHLFHTVLGLTGVGTALHDAAWDLTGGCRPEPPSAPAAGEVR</sequence>
<proteinExistence type="predicted"/>
<evidence type="ECO:0000259" key="10">
    <source>
        <dbReference type="Pfam" id="PF08019"/>
    </source>
</evidence>
<keyword evidence="2" id="KW-1003">Cell membrane</keyword>
<reference evidence="11 12" key="1">
    <citation type="submission" date="2018-02" db="EMBL/GenBank/DDBJ databases">
        <title>Reclassifiation of [Polyangium] brachysporum DSM 7029 as Guopingzhaonella breviflexa gen. nov., sp. nov., a member of the family Comamonadaceae.</title>
        <authorList>
            <person name="Tang B."/>
        </authorList>
    </citation>
    <scope>NUCLEOTIDE SEQUENCE [LARGE SCALE GENOMIC DNA]</scope>
    <source>
        <strain evidence="11 12">BCRC 80649</strain>
    </source>
</reference>
<feature type="transmembrane region" description="Helical" evidence="8">
    <location>
        <begin position="160"/>
        <end position="183"/>
    </location>
</feature>
<gene>
    <name evidence="11" type="ORF">C1704_15955</name>
</gene>
<feature type="transmembrane region" description="Helical" evidence="8">
    <location>
        <begin position="21"/>
        <end position="37"/>
    </location>
</feature>
<feature type="domain" description="Phosphoethanolamine transferase N-terminal" evidence="10">
    <location>
        <begin position="67"/>
        <end position="212"/>
    </location>
</feature>
<dbReference type="AlphaFoldDB" id="A0A2S5SQY9"/>
<keyword evidence="12" id="KW-1185">Reference proteome</keyword>
<feature type="transmembrane region" description="Helical" evidence="8">
    <location>
        <begin position="126"/>
        <end position="148"/>
    </location>
</feature>
<dbReference type="InterPro" id="IPR058130">
    <property type="entry name" value="PEA_transf_C"/>
</dbReference>
<keyword evidence="6 8" id="KW-1133">Transmembrane helix</keyword>
<dbReference type="GO" id="GO:0005886">
    <property type="term" value="C:plasma membrane"/>
    <property type="evidence" value="ECO:0007669"/>
    <property type="project" value="UniProtKB-SubCell"/>
</dbReference>
<name>A0A2S5SQY9_9BURK</name>
<feature type="transmembrane region" description="Helical" evidence="8">
    <location>
        <begin position="57"/>
        <end position="78"/>
    </location>
</feature>
<feature type="domain" description="Sulfatase N-terminal" evidence="9">
    <location>
        <begin position="242"/>
        <end position="531"/>
    </location>
</feature>
<keyword evidence="5 8" id="KW-0812">Transmembrane</keyword>
<dbReference type="InterPro" id="IPR017850">
    <property type="entry name" value="Alkaline_phosphatase_core_sf"/>
</dbReference>
<keyword evidence="4 11" id="KW-0808">Transferase</keyword>
<dbReference type="SUPFAM" id="SSF53649">
    <property type="entry name" value="Alkaline phosphatase-like"/>
    <property type="match status" value="1"/>
</dbReference>
<dbReference type="Pfam" id="PF08019">
    <property type="entry name" value="EptA_B_N"/>
    <property type="match status" value="1"/>
</dbReference>
<dbReference type="CDD" id="cd16017">
    <property type="entry name" value="LptA"/>
    <property type="match status" value="1"/>
</dbReference>
<dbReference type="GO" id="GO:0009244">
    <property type="term" value="P:lipopolysaccharide core region biosynthetic process"/>
    <property type="evidence" value="ECO:0007669"/>
    <property type="project" value="TreeGrafter"/>
</dbReference>
<dbReference type="PANTHER" id="PTHR30443:SF0">
    <property type="entry name" value="PHOSPHOETHANOLAMINE TRANSFERASE EPTA"/>
    <property type="match status" value="1"/>
</dbReference>
<dbReference type="OrthoDB" id="9786870at2"/>
<dbReference type="Proteomes" id="UP000238605">
    <property type="component" value="Unassembled WGS sequence"/>
</dbReference>
<comment type="subcellular location">
    <subcellularLocation>
        <location evidence="1">Cell inner membrane</location>
        <topology evidence="1">Multi-pass membrane protein</topology>
    </subcellularLocation>
</comment>
<dbReference type="PANTHER" id="PTHR30443">
    <property type="entry name" value="INNER MEMBRANE PROTEIN"/>
    <property type="match status" value="1"/>
</dbReference>
<dbReference type="EMBL" id="PSNX01000016">
    <property type="protein sequence ID" value="PPE65114.1"/>
    <property type="molecule type" value="Genomic_DNA"/>
</dbReference>
<comment type="caution">
    <text evidence="11">The sequence shown here is derived from an EMBL/GenBank/DDBJ whole genome shotgun (WGS) entry which is preliminary data.</text>
</comment>
<evidence type="ECO:0000313" key="12">
    <source>
        <dbReference type="Proteomes" id="UP000238605"/>
    </source>
</evidence>
<evidence type="ECO:0000256" key="3">
    <source>
        <dbReference type="ARBA" id="ARBA00022519"/>
    </source>
</evidence>
<evidence type="ECO:0000256" key="4">
    <source>
        <dbReference type="ARBA" id="ARBA00022679"/>
    </source>
</evidence>
<dbReference type="GO" id="GO:0016776">
    <property type="term" value="F:phosphotransferase activity, phosphate group as acceptor"/>
    <property type="evidence" value="ECO:0007669"/>
    <property type="project" value="TreeGrafter"/>
</dbReference>
<dbReference type="Gene3D" id="3.40.720.10">
    <property type="entry name" value="Alkaline Phosphatase, subunit A"/>
    <property type="match status" value="1"/>
</dbReference>
<evidence type="ECO:0000313" key="11">
    <source>
        <dbReference type="EMBL" id="PPE65114.1"/>
    </source>
</evidence>
<dbReference type="Pfam" id="PF00884">
    <property type="entry name" value="Sulfatase"/>
    <property type="match status" value="1"/>
</dbReference>
<organism evidence="11 12">
    <name type="scientific">Caldimonas caldifontis</name>
    <dbReference type="NCBI Taxonomy" id="1452508"/>
    <lineage>
        <taxon>Bacteria</taxon>
        <taxon>Pseudomonadati</taxon>
        <taxon>Pseudomonadota</taxon>
        <taxon>Betaproteobacteria</taxon>
        <taxon>Burkholderiales</taxon>
        <taxon>Sphaerotilaceae</taxon>
        <taxon>Caldimonas</taxon>
    </lineage>
</organism>